<evidence type="ECO:0000259" key="3">
    <source>
        <dbReference type="Pfam" id="PF20237"/>
    </source>
</evidence>
<keyword evidence="5" id="KW-1185">Reference proteome</keyword>
<dbReference type="InterPro" id="IPR046529">
    <property type="entry name" value="DUF6594"/>
</dbReference>
<feature type="transmembrane region" description="Helical" evidence="2">
    <location>
        <begin position="385"/>
        <end position="404"/>
    </location>
</feature>
<name>A0AAE0M0Y1_9PEZI</name>
<comment type="caution">
    <text evidence="4">The sequence shown here is derived from an EMBL/GenBank/DDBJ whole genome shotgun (WGS) entry which is preliminary data.</text>
</comment>
<organism evidence="4 5">
    <name type="scientific">Apodospora peruviana</name>
    <dbReference type="NCBI Taxonomy" id="516989"/>
    <lineage>
        <taxon>Eukaryota</taxon>
        <taxon>Fungi</taxon>
        <taxon>Dikarya</taxon>
        <taxon>Ascomycota</taxon>
        <taxon>Pezizomycotina</taxon>
        <taxon>Sordariomycetes</taxon>
        <taxon>Sordariomycetidae</taxon>
        <taxon>Sordariales</taxon>
        <taxon>Lasiosphaeriaceae</taxon>
        <taxon>Apodospora</taxon>
    </lineage>
</organism>
<keyword evidence="2" id="KW-0812">Transmembrane</keyword>
<dbReference type="Proteomes" id="UP001283341">
    <property type="component" value="Unassembled WGS sequence"/>
</dbReference>
<feature type="compositionally biased region" description="Basic and acidic residues" evidence="1">
    <location>
        <begin position="160"/>
        <end position="186"/>
    </location>
</feature>
<evidence type="ECO:0000256" key="2">
    <source>
        <dbReference type="SAM" id="Phobius"/>
    </source>
</evidence>
<dbReference type="EMBL" id="JAUEDM010000006">
    <property type="protein sequence ID" value="KAK3314838.1"/>
    <property type="molecule type" value="Genomic_DNA"/>
</dbReference>
<reference evidence="4" key="2">
    <citation type="submission" date="2023-06" db="EMBL/GenBank/DDBJ databases">
        <authorList>
            <consortium name="Lawrence Berkeley National Laboratory"/>
            <person name="Haridas S."/>
            <person name="Hensen N."/>
            <person name="Bonometti L."/>
            <person name="Westerberg I."/>
            <person name="Brannstrom I.O."/>
            <person name="Guillou S."/>
            <person name="Cros-Aarteil S."/>
            <person name="Calhoun S."/>
            <person name="Kuo A."/>
            <person name="Mondo S."/>
            <person name="Pangilinan J."/>
            <person name="Riley R."/>
            <person name="Labutti K."/>
            <person name="Andreopoulos B."/>
            <person name="Lipzen A."/>
            <person name="Chen C."/>
            <person name="Yanf M."/>
            <person name="Daum C."/>
            <person name="Ng V."/>
            <person name="Clum A."/>
            <person name="Steindorff A."/>
            <person name="Ohm R."/>
            <person name="Martin F."/>
            <person name="Silar P."/>
            <person name="Natvig D."/>
            <person name="Lalanne C."/>
            <person name="Gautier V."/>
            <person name="Ament-Velasquez S.L."/>
            <person name="Kruys A."/>
            <person name="Hutchinson M.I."/>
            <person name="Powell A.J."/>
            <person name="Barry K."/>
            <person name="Miller A.N."/>
            <person name="Grigoriev I.V."/>
            <person name="Debuchy R."/>
            <person name="Gladieux P."/>
            <person name="Thoren M.H."/>
            <person name="Johannesson H."/>
        </authorList>
    </citation>
    <scope>NUCLEOTIDE SEQUENCE</scope>
    <source>
        <strain evidence="4">CBS 118394</strain>
    </source>
</reference>
<protein>
    <recommendedName>
        <fullName evidence="3">DUF6594 domain-containing protein</fullName>
    </recommendedName>
</protein>
<accession>A0AAE0M0Y1</accession>
<keyword evidence="2" id="KW-1133">Transmembrane helix</keyword>
<evidence type="ECO:0000313" key="4">
    <source>
        <dbReference type="EMBL" id="KAK3314838.1"/>
    </source>
</evidence>
<feature type="compositionally biased region" description="Low complexity" evidence="1">
    <location>
        <begin position="72"/>
        <end position="91"/>
    </location>
</feature>
<evidence type="ECO:0000256" key="1">
    <source>
        <dbReference type="SAM" id="MobiDB-lite"/>
    </source>
</evidence>
<feature type="transmembrane region" description="Helical" evidence="2">
    <location>
        <begin position="324"/>
        <end position="345"/>
    </location>
</feature>
<dbReference type="Pfam" id="PF20237">
    <property type="entry name" value="DUF6594"/>
    <property type="match status" value="1"/>
</dbReference>
<keyword evidence="2" id="KW-0472">Membrane</keyword>
<gene>
    <name evidence="4" type="ORF">B0H66DRAFT_563764</name>
</gene>
<feature type="domain" description="DUF6594" evidence="3">
    <location>
        <begin position="169"/>
        <end position="391"/>
    </location>
</feature>
<feature type="compositionally biased region" description="Basic and acidic residues" evidence="1">
    <location>
        <begin position="34"/>
        <end position="53"/>
    </location>
</feature>
<reference evidence="4" key="1">
    <citation type="journal article" date="2023" name="Mol. Phylogenet. Evol.">
        <title>Genome-scale phylogeny and comparative genomics of the fungal order Sordariales.</title>
        <authorList>
            <person name="Hensen N."/>
            <person name="Bonometti L."/>
            <person name="Westerberg I."/>
            <person name="Brannstrom I.O."/>
            <person name="Guillou S."/>
            <person name="Cros-Aarteil S."/>
            <person name="Calhoun S."/>
            <person name="Haridas S."/>
            <person name="Kuo A."/>
            <person name="Mondo S."/>
            <person name="Pangilinan J."/>
            <person name="Riley R."/>
            <person name="LaButti K."/>
            <person name="Andreopoulos B."/>
            <person name="Lipzen A."/>
            <person name="Chen C."/>
            <person name="Yan M."/>
            <person name="Daum C."/>
            <person name="Ng V."/>
            <person name="Clum A."/>
            <person name="Steindorff A."/>
            <person name="Ohm R.A."/>
            <person name="Martin F."/>
            <person name="Silar P."/>
            <person name="Natvig D.O."/>
            <person name="Lalanne C."/>
            <person name="Gautier V."/>
            <person name="Ament-Velasquez S.L."/>
            <person name="Kruys A."/>
            <person name="Hutchinson M.I."/>
            <person name="Powell A.J."/>
            <person name="Barry K."/>
            <person name="Miller A.N."/>
            <person name="Grigoriev I.V."/>
            <person name="Debuchy R."/>
            <person name="Gladieux P."/>
            <person name="Hiltunen Thoren M."/>
            <person name="Johannesson H."/>
        </authorList>
    </citation>
    <scope>NUCLEOTIDE SEQUENCE</scope>
    <source>
        <strain evidence="4">CBS 118394</strain>
    </source>
</reference>
<dbReference type="AlphaFoldDB" id="A0AAE0M0Y1"/>
<evidence type="ECO:0000313" key="5">
    <source>
        <dbReference type="Proteomes" id="UP001283341"/>
    </source>
</evidence>
<proteinExistence type="predicted"/>
<feature type="transmembrane region" description="Helical" evidence="2">
    <location>
        <begin position="351"/>
        <end position="373"/>
    </location>
</feature>
<sequence>MATEMAPRRSTERELRHSMDRHLRTSIDDLNNNEAHDYADGHDIHRHSTDAASRRNVSPRSYTRHSAEYSGSLAPPLRAASPAPPSIILSRHSTRDQTALPPPHPPPTGGSSCRNLDRYNQGDWALDQHLTNLVMELEPPSKVRNIRKLGRASTAAAGPTDKEDHHLDQLHRDSERGRDDNDNDITDRDRERRFRINFAEVQRMRVRKLQCRLVRDVVDMRYTGREVDGWEEALDKYIQALRDYDYMEKRSQSARDPFLATGEYYIDHYIIMSYLPDELLELPPADDAAERLPKVKSVCKWEDSVTDRVQQICGTRTANQFSALVGRIAVAALGGVFLLGPMWLMVLHNTLWTALVSTTVFVTAFGVVVASFIEEHKDVLASTAAYAAVLVVFVGASTAGPVGGSAG</sequence>
<feature type="region of interest" description="Disordered" evidence="1">
    <location>
        <begin position="25"/>
        <end position="116"/>
    </location>
</feature>
<feature type="region of interest" description="Disordered" evidence="1">
    <location>
        <begin position="151"/>
        <end position="186"/>
    </location>
</feature>